<keyword evidence="1" id="KW-1133">Transmembrane helix</keyword>
<sequence>MSTLTANPMFSPLVTLLLGIGLWFGLTDNSRDEKKKILSIFIDIIFYFVILLFGINIMIHFREILEVPYRVLLFSSSVVWLATLGLGAYEGIKYGTSLWDQPEKTKSAALLLSSIGLVNHLYVYFMYSSTYTLRFVGLFALTLLLLSFKTIKQKKRALVYFILFGLIHVILIGGRTIIYFNFAFSPVHLLTVFLVTTGLIMYQRRKSLSQQK</sequence>
<dbReference type="RefSeq" id="WP_346023571.1">
    <property type="nucleotide sequence ID" value="NZ_BAAADA010000002.1"/>
</dbReference>
<dbReference type="EMBL" id="BAAADA010000002">
    <property type="protein sequence ID" value="GAA0473421.1"/>
    <property type="molecule type" value="Genomic_DNA"/>
</dbReference>
<feature type="transmembrane region" description="Helical" evidence="1">
    <location>
        <begin position="38"/>
        <end position="59"/>
    </location>
</feature>
<feature type="transmembrane region" description="Helical" evidence="1">
    <location>
        <begin position="6"/>
        <end position="26"/>
    </location>
</feature>
<reference evidence="3" key="1">
    <citation type="journal article" date="2019" name="Int. J. Syst. Evol. Microbiol.">
        <title>The Global Catalogue of Microorganisms (GCM) 10K type strain sequencing project: providing services to taxonomists for standard genome sequencing and annotation.</title>
        <authorList>
            <consortium name="The Broad Institute Genomics Platform"/>
            <consortium name="The Broad Institute Genome Sequencing Center for Infectious Disease"/>
            <person name="Wu L."/>
            <person name="Ma J."/>
        </authorList>
    </citation>
    <scope>NUCLEOTIDE SEQUENCE [LARGE SCALE GENOMIC DNA]</scope>
    <source>
        <strain evidence="3">JCM 14232</strain>
    </source>
</reference>
<keyword evidence="1" id="KW-0472">Membrane</keyword>
<dbReference type="Proteomes" id="UP001410648">
    <property type="component" value="Unassembled WGS sequence"/>
</dbReference>
<evidence type="ECO:0000313" key="3">
    <source>
        <dbReference type="Proteomes" id="UP001410648"/>
    </source>
</evidence>
<protein>
    <submittedName>
        <fullName evidence="2">Uncharacterized protein</fullName>
    </submittedName>
</protein>
<proteinExistence type="predicted"/>
<feature type="transmembrane region" description="Helical" evidence="1">
    <location>
        <begin position="71"/>
        <end position="89"/>
    </location>
</feature>
<gene>
    <name evidence="2" type="ORF">GCM10008936_00340</name>
</gene>
<keyword evidence="3" id="KW-1185">Reference proteome</keyword>
<organism evidence="2 3">
    <name type="scientific">Alkalibacterium indicireducens</name>
    <dbReference type="NCBI Taxonomy" id="398758"/>
    <lineage>
        <taxon>Bacteria</taxon>
        <taxon>Bacillati</taxon>
        <taxon>Bacillota</taxon>
        <taxon>Bacilli</taxon>
        <taxon>Lactobacillales</taxon>
        <taxon>Carnobacteriaceae</taxon>
        <taxon>Alkalibacterium</taxon>
    </lineage>
</organism>
<feature type="transmembrane region" description="Helical" evidence="1">
    <location>
        <begin position="184"/>
        <end position="202"/>
    </location>
</feature>
<evidence type="ECO:0000313" key="2">
    <source>
        <dbReference type="EMBL" id="GAA0473421.1"/>
    </source>
</evidence>
<feature type="transmembrane region" description="Helical" evidence="1">
    <location>
        <begin position="158"/>
        <end position="178"/>
    </location>
</feature>
<evidence type="ECO:0000256" key="1">
    <source>
        <dbReference type="SAM" id="Phobius"/>
    </source>
</evidence>
<accession>A0ABP3K7G3</accession>
<name>A0ABP3K7G3_9LACT</name>
<comment type="caution">
    <text evidence="2">The sequence shown here is derived from an EMBL/GenBank/DDBJ whole genome shotgun (WGS) entry which is preliminary data.</text>
</comment>
<feature type="transmembrane region" description="Helical" evidence="1">
    <location>
        <begin position="109"/>
        <end position="127"/>
    </location>
</feature>
<feature type="transmembrane region" description="Helical" evidence="1">
    <location>
        <begin position="133"/>
        <end position="151"/>
    </location>
</feature>
<keyword evidence="1" id="KW-0812">Transmembrane</keyword>